<evidence type="ECO:0000313" key="3">
    <source>
        <dbReference type="EMBL" id="SDM20877.1"/>
    </source>
</evidence>
<evidence type="ECO:0000313" key="2">
    <source>
        <dbReference type="EMBL" id="AJE14990.1"/>
    </source>
</evidence>
<dbReference type="GeneID" id="77259858"/>
<dbReference type="RefSeq" id="WP_041105242.1">
    <property type="nucleotide sequence ID" value="NZ_CP007511.1"/>
</dbReference>
<dbReference type="AlphaFoldDB" id="A0A8D4C2M0"/>
<evidence type="ECO:0000313" key="5">
    <source>
        <dbReference type="Proteomes" id="UP000182276"/>
    </source>
</evidence>
<dbReference type="InterPro" id="IPR036701">
    <property type="entry name" value="RraB-like_sf"/>
</dbReference>
<dbReference type="Proteomes" id="UP000031271">
    <property type="component" value="Chromosome"/>
</dbReference>
<proteinExistence type="predicted"/>
<dbReference type="EMBL" id="CP007511">
    <property type="protein sequence ID" value="AJE14990.1"/>
    <property type="molecule type" value="Genomic_DNA"/>
</dbReference>
<sequence>MSATFHEDVSSAVLRQMKEGGFDFSRVHPIEFYAVFADRDKASKVAGKFRGESVNAQVLPRDDGAWNLQVSKVMYATFEGIDDFEQSLESLVEPLGGELDGWGVTQELSRPGC</sequence>
<evidence type="ECO:0000313" key="4">
    <source>
        <dbReference type="Proteomes" id="UP000031271"/>
    </source>
</evidence>
<name>A0A8D4C2M0_9GAMM</name>
<dbReference type="Proteomes" id="UP000182276">
    <property type="component" value="Unassembled WGS sequence"/>
</dbReference>
<dbReference type="EMBL" id="FNHO01000003">
    <property type="protein sequence ID" value="SDM20877.1"/>
    <property type="molecule type" value="Genomic_DNA"/>
</dbReference>
<dbReference type="Pfam" id="PF06877">
    <property type="entry name" value="RraB"/>
    <property type="match status" value="1"/>
</dbReference>
<protein>
    <submittedName>
        <fullName evidence="3">Regulator of ribonuclease activity B</fullName>
    </submittedName>
</protein>
<evidence type="ECO:0000259" key="1">
    <source>
        <dbReference type="Pfam" id="PF06877"/>
    </source>
</evidence>
<reference evidence="2 4" key="3">
    <citation type="journal article" name="Genome Announc.">
        <title>Complete Genome Sequence of Pseudomonas balearica DSM 6083T.</title>
        <authorList>
            <person name="Bennasar-Figueras A."/>
            <person name="Salva-Serra F."/>
            <person name="Jaen-Luchoro D."/>
            <person name="Segui C."/>
            <person name="Aliaga F."/>
            <person name="Busquets A."/>
            <person name="Gomila M."/>
            <person name="Moore E.R."/>
            <person name="Lalucat J."/>
        </authorList>
    </citation>
    <scope>NUCLEOTIDE SEQUENCE [LARGE SCALE GENOMIC DNA]</scope>
    <source>
        <strain evidence="4">DSM 6083</strain>
        <strain evidence="2">DSM6083</strain>
    </source>
</reference>
<organism evidence="2 4">
    <name type="scientific">Stutzerimonas balearica DSM 6083</name>
    <dbReference type="NCBI Taxonomy" id="1123016"/>
    <lineage>
        <taxon>Bacteria</taxon>
        <taxon>Pseudomonadati</taxon>
        <taxon>Pseudomonadota</taxon>
        <taxon>Gammaproteobacteria</taxon>
        <taxon>Pseudomonadales</taxon>
        <taxon>Pseudomonadaceae</taxon>
        <taxon>Stutzerimonas</taxon>
    </lineage>
</organism>
<dbReference type="SUPFAM" id="SSF89946">
    <property type="entry name" value="Hypothetical protein VC0424"/>
    <property type="match status" value="1"/>
</dbReference>
<dbReference type="KEGG" id="pbm:CL52_07990"/>
<dbReference type="Gene3D" id="3.30.70.970">
    <property type="entry name" value="RraB-like"/>
    <property type="match status" value="1"/>
</dbReference>
<reference evidence="3 5" key="2">
    <citation type="submission" date="2016-10" db="EMBL/GenBank/DDBJ databases">
        <authorList>
            <person name="Varghese N."/>
            <person name="Submissions S."/>
        </authorList>
    </citation>
    <scope>NUCLEOTIDE SEQUENCE [LARGE SCALE GENOMIC DNA]</scope>
    <source>
        <strain evidence="3 5">DSM 6083</strain>
    </source>
</reference>
<gene>
    <name evidence="2" type="ORF">CL52_07990</name>
    <name evidence="3" type="ORF">SAMN05660875_10329</name>
</gene>
<feature type="domain" description="Regulator of ribonuclease activity B" evidence="1">
    <location>
        <begin position="8"/>
        <end position="104"/>
    </location>
</feature>
<accession>A0A8D4C2M0</accession>
<reference evidence="4" key="1">
    <citation type="submission" date="2014-03" db="EMBL/GenBank/DDBJ databases">
        <title>Complete genome of Pseudomonas balearica DSM 6083T, a sewage water isolate from an enrichment with 2-methylnaphthalene.</title>
        <authorList>
            <person name="Salva-Serra F."/>
            <person name="Jaen-Luchoro D."/>
            <person name="Busquets A."/>
            <person name="Pena A."/>
            <person name="Gomila M."/>
            <person name="Bosch R."/>
            <person name="Nogales B."/>
            <person name="Garcia-Valdes E."/>
            <person name="Lalucat J."/>
            <person name="Bennasar A."/>
        </authorList>
    </citation>
    <scope>NUCLEOTIDE SEQUENCE [LARGE SCALE GENOMIC DNA]</scope>
    <source>
        <strain evidence="4">DSM 6083</strain>
    </source>
</reference>
<keyword evidence="5" id="KW-1185">Reference proteome</keyword>
<dbReference type="InterPro" id="IPR009671">
    <property type="entry name" value="RraB_dom"/>
</dbReference>